<feature type="domain" description="Insertion element IS402-like" evidence="2">
    <location>
        <begin position="57"/>
        <end position="110"/>
    </location>
</feature>
<dbReference type="EMBL" id="WBWF01000030">
    <property type="protein sequence ID" value="KAB2699905.1"/>
    <property type="molecule type" value="Genomic_DNA"/>
</dbReference>
<reference evidence="3 4" key="1">
    <citation type="submission" date="2019-09" db="EMBL/GenBank/DDBJ databases">
        <title>Taxonomic organization of the family Brucellaceae based on a phylogenomic approach.</title>
        <authorList>
            <person name="Leclercq S."/>
            <person name="Cloeckaert A."/>
            <person name="Zygmunt M.S."/>
        </authorList>
    </citation>
    <scope>NUCLEOTIDE SEQUENCE [LARGE SCALE GENOMIC DNA]</scope>
    <source>
        <strain evidence="3 4">LUP23</strain>
    </source>
</reference>
<dbReference type="AlphaFoldDB" id="A0AB34DGT7"/>
<name>A0AB34DGT7_9HYPH</name>
<organism evidence="3 4">
    <name type="scientific">Brucella lupini</name>
    <dbReference type="NCBI Taxonomy" id="255457"/>
    <lineage>
        <taxon>Bacteria</taxon>
        <taxon>Pseudomonadati</taxon>
        <taxon>Pseudomonadota</taxon>
        <taxon>Alphaproteobacteria</taxon>
        <taxon>Hyphomicrobiales</taxon>
        <taxon>Brucellaceae</taxon>
        <taxon>Brucella/Ochrobactrum group</taxon>
        <taxon>Brucella</taxon>
    </lineage>
</organism>
<accession>A0AB34DGT7</accession>
<feature type="region of interest" description="Disordered" evidence="1">
    <location>
        <begin position="129"/>
        <end position="151"/>
    </location>
</feature>
<gene>
    <name evidence="3" type="ORF">F9L03_24855</name>
</gene>
<proteinExistence type="predicted"/>
<dbReference type="Proteomes" id="UP000435957">
    <property type="component" value="Unassembled WGS sequence"/>
</dbReference>
<dbReference type="InterPro" id="IPR025161">
    <property type="entry name" value="IS402-like_dom"/>
</dbReference>
<evidence type="ECO:0000256" key="1">
    <source>
        <dbReference type="SAM" id="MobiDB-lite"/>
    </source>
</evidence>
<evidence type="ECO:0000313" key="3">
    <source>
        <dbReference type="EMBL" id="KAB2699905.1"/>
    </source>
</evidence>
<comment type="caution">
    <text evidence="3">The sequence shown here is derived from an EMBL/GenBank/DDBJ whole genome shotgun (WGS) entry which is preliminary data.</text>
</comment>
<protein>
    <submittedName>
        <fullName evidence="3">Transposase</fullName>
    </submittedName>
</protein>
<keyword evidence="4" id="KW-1185">Reference proteome</keyword>
<evidence type="ECO:0000313" key="4">
    <source>
        <dbReference type="Proteomes" id="UP000435957"/>
    </source>
</evidence>
<evidence type="ECO:0000259" key="2">
    <source>
        <dbReference type="Pfam" id="PF13340"/>
    </source>
</evidence>
<dbReference type="Pfam" id="PF13340">
    <property type="entry name" value="DUF4096"/>
    <property type="match status" value="1"/>
</dbReference>
<sequence length="151" mass="17795">MRLQKQPHNLRPSFLFSVDRTLSDYCAFPAFRDKPIRSAFSLKQSCIDGRQESRIVQLGRKLSIDLPEVVNAIHYITRTGGGGRMFPKVFPPWQTVYWWFRRFVRLMLFRTTHTIPLKLDREPTWREASPSEARKMVGRKRQLRSAPTEVC</sequence>